<evidence type="ECO:0000259" key="5">
    <source>
        <dbReference type="PROSITE" id="PS50893"/>
    </source>
</evidence>
<dbReference type="AlphaFoldDB" id="A0A398CR44"/>
<dbReference type="InterPro" id="IPR003439">
    <property type="entry name" value="ABC_transporter-like_ATP-bd"/>
</dbReference>
<evidence type="ECO:0000256" key="2">
    <source>
        <dbReference type="ARBA" id="ARBA00022448"/>
    </source>
</evidence>
<keyword evidence="2" id="KW-0813">Transport</keyword>
<dbReference type="SUPFAM" id="SSF52540">
    <property type="entry name" value="P-loop containing nucleoside triphosphate hydrolases"/>
    <property type="match status" value="1"/>
</dbReference>
<comment type="similarity">
    <text evidence="1">Belongs to the ABC transporter superfamily.</text>
</comment>
<dbReference type="CDD" id="cd03257">
    <property type="entry name" value="ABC_NikE_OppD_transporters"/>
    <property type="match status" value="1"/>
</dbReference>
<keyword evidence="3" id="KW-0547">Nucleotide-binding</keyword>
<keyword evidence="4 6" id="KW-0067">ATP-binding</keyword>
<name>A0A398CR44_9BACL</name>
<sequence>MTTAPKSKPLLEVRNLTKHYRGGSAFSRNAPVVKAVNGVSFQLYEGETYGLVGESGCGKSTLGKTILRLQEATDGEVVYRGRDLLQLSVKQMRGVRKQLQMVFQDPYTSLNPRRKIGKTLEEALIIHGVRSREERERRVSDMLERIGLRPEHGGRYPHELSGGQRQRIGLARALILNPQIVVCDEPVSALDVIIQSQIINLMKRLQRELNLTYLFIAHDISVVRYISDRIGVMYLGKLVEEAETDALFASPRHPYTKVLLSAVPTPSPGKAKERVKLTGELPSPLDIPSGCAFHTRCPYATEICRKEEPPLRSLAHNHTAACHHAEALAAAAGESDSVLDGRYARDLSGSAFEEPAGATIAE</sequence>
<dbReference type="NCBIfam" id="TIGR01727">
    <property type="entry name" value="oligo_HPY"/>
    <property type="match status" value="1"/>
</dbReference>
<accession>A0A398CR44</accession>
<dbReference type="InterPro" id="IPR003593">
    <property type="entry name" value="AAA+_ATPase"/>
</dbReference>
<evidence type="ECO:0000313" key="6">
    <source>
        <dbReference type="EMBL" id="RIE05035.1"/>
    </source>
</evidence>
<evidence type="ECO:0000256" key="1">
    <source>
        <dbReference type="ARBA" id="ARBA00005417"/>
    </source>
</evidence>
<feature type="domain" description="ABC transporter" evidence="5">
    <location>
        <begin position="11"/>
        <end position="260"/>
    </location>
</feature>
<dbReference type="NCBIfam" id="NF008453">
    <property type="entry name" value="PRK11308.1"/>
    <property type="match status" value="1"/>
</dbReference>
<dbReference type="InterPro" id="IPR013563">
    <property type="entry name" value="Oligopep_ABC_C"/>
</dbReference>
<dbReference type="InterPro" id="IPR050319">
    <property type="entry name" value="ABC_transp_ATP-bind"/>
</dbReference>
<keyword evidence="7" id="KW-1185">Reference proteome</keyword>
<evidence type="ECO:0000256" key="3">
    <source>
        <dbReference type="ARBA" id="ARBA00022741"/>
    </source>
</evidence>
<dbReference type="Pfam" id="PF00005">
    <property type="entry name" value="ABC_tran"/>
    <property type="match status" value="1"/>
</dbReference>
<dbReference type="InterPro" id="IPR027417">
    <property type="entry name" value="P-loop_NTPase"/>
</dbReference>
<dbReference type="Pfam" id="PF08352">
    <property type="entry name" value="oligo_HPY"/>
    <property type="match status" value="1"/>
</dbReference>
<dbReference type="GO" id="GO:0005524">
    <property type="term" value="F:ATP binding"/>
    <property type="evidence" value="ECO:0007669"/>
    <property type="project" value="UniProtKB-KW"/>
</dbReference>
<evidence type="ECO:0000313" key="7">
    <source>
        <dbReference type="Proteomes" id="UP000266340"/>
    </source>
</evidence>
<gene>
    <name evidence="6" type="ORF">D3H35_02550</name>
</gene>
<dbReference type="OrthoDB" id="9802264at2"/>
<dbReference type="GO" id="GO:0016887">
    <property type="term" value="F:ATP hydrolysis activity"/>
    <property type="evidence" value="ECO:0007669"/>
    <property type="project" value="InterPro"/>
</dbReference>
<dbReference type="SMART" id="SM00382">
    <property type="entry name" value="AAA"/>
    <property type="match status" value="1"/>
</dbReference>
<dbReference type="RefSeq" id="WP_119147633.1">
    <property type="nucleotide sequence ID" value="NZ_JBHSOV010000060.1"/>
</dbReference>
<reference evidence="6 7" key="1">
    <citation type="submission" date="2018-09" db="EMBL/GenBank/DDBJ databases">
        <title>Cohnella cavernae sp. nov., isolated from a karst cave.</title>
        <authorList>
            <person name="Zhu H."/>
        </authorList>
    </citation>
    <scope>NUCLEOTIDE SEQUENCE [LARGE SCALE GENOMIC DNA]</scope>
    <source>
        <strain evidence="6 7">K2E09-144</strain>
    </source>
</reference>
<dbReference type="Proteomes" id="UP000266340">
    <property type="component" value="Unassembled WGS sequence"/>
</dbReference>
<dbReference type="PROSITE" id="PS50893">
    <property type="entry name" value="ABC_TRANSPORTER_2"/>
    <property type="match status" value="1"/>
</dbReference>
<dbReference type="GO" id="GO:0015833">
    <property type="term" value="P:peptide transport"/>
    <property type="evidence" value="ECO:0007669"/>
    <property type="project" value="InterPro"/>
</dbReference>
<dbReference type="FunFam" id="3.40.50.300:FF:000016">
    <property type="entry name" value="Oligopeptide ABC transporter ATP-binding component"/>
    <property type="match status" value="1"/>
</dbReference>
<proteinExistence type="inferred from homology"/>
<dbReference type="EMBL" id="QXJM01000016">
    <property type="protein sequence ID" value="RIE05035.1"/>
    <property type="molecule type" value="Genomic_DNA"/>
</dbReference>
<dbReference type="PROSITE" id="PS00211">
    <property type="entry name" value="ABC_TRANSPORTER_1"/>
    <property type="match status" value="1"/>
</dbReference>
<dbReference type="PANTHER" id="PTHR43776">
    <property type="entry name" value="TRANSPORT ATP-BINDING PROTEIN"/>
    <property type="match status" value="1"/>
</dbReference>
<dbReference type="Gene3D" id="3.40.50.300">
    <property type="entry name" value="P-loop containing nucleotide triphosphate hydrolases"/>
    <property type="match status" value="1"/>
</dbReference>
<organism evidence="6 7">
    <name type="scientific">Cohnella faecalis</name>
    <dbReference type="NCBI Taxonomy" id="2315694"/>
    <lineage>
        <taxon>Bacteria</taxon>
        <taxon>Bacillati</taxon>
        <taxon>Bacillota</taxon>
        <taxon>Bacilli</taxon>
        <taxon>Bacillales</taxon>
        <taxon>Paenibacillaceae</taxon>
        <taxon>Cohnella</taxon>
    </lineage>
</organism>
<comment type="caution">
    <text evidence="6">The sequence shown here is derived from an EMBL/GenBank/DDBJ whole genome shotgun (WGS) entry which is preliminary data.</text>
</comment>
<evidence type="ECO:0000256" key="4">
    <source>
        <dbReference type="ARBA" id="ARBA00022840"/>
    </source>
</evidence>
<protein>
    <submittedName>
        <fullName evidence="6">Dipeptide ABC transporter ATP-binding protein</fullName>
    </submittedName>
</protein>
<dbReference type="InterPro" id="IPR017871">
    <property type="entry name" value="ABC_transporter-like_CS"/>
</dbReference>
<dbReference type="GO" id="GO:0055085">
    <property type="term" value="P:transmembrane transport"/>
    <property type="evidence" value="ECO:0007669"/>
    <property type="project" value="UniProtKB-ARBA"/>
</dbReference>